<dbReference type="GO" id="GO:0006351">
    <property type="term" value="P:DNA-templated transcription"/>
    <property type="evidence" value="ECO:0007669"/>
    <property type="project" value="InterPro"/>
</dbReference>
<keyword evidence="2" id="KW-0862">Zinc</keyword>
<evidence type="ECO:0000259" key="8">
    <source>
        <dbReference type="PROSITE" id="PS50048"/>
    </source>
</evidence>
<dbReference type="InterPro" id="IPR051430">
    <property type="entry name" value="Fungal_TF_Env_Response"/>
</dbReference>
<keyword evidence="3" id="KW-0805">Transcription regulation</keyword>
<dbReference type="InterPro" id="IPR001138">
    <property type="entry name" value="Zn2Cys6_DnaBD"/>
</dbReference>
<proteinExistence type="predicted"/>
<evidence type="ECO:0000256" key="7">
    <source>
        <dbReference type="SAM" id="MobiDB-lite"/>
    </source>
</evidence>
<dbReference type="CDD" id="cd12148">
    <property type="entry name" value="fungal_TF_MHR"/>
    <property type="match status" value="1"/>
</dbReference>
<dbReference type="SUPFAM" id="SSF57701">
    <property type="entry name" value="Zn2/Cys6 DNA-binding domain"/>
    <property type="match status" value="1"/>
</dbReference>
<protein>
    <recommendedName>
        <fullName evidence="8">Zn(2)-C6 fungal-type domain-containing protein</fullName>
    </recommendedName>
</protein>
<evidence type="ECO:0000256" key="1">
    <source>
        <dbReference type="ARBA" id="ARBA00022723"/>
    </source>
</evidence>
<evidence type="ECO:0000256" key="5">
    <source>
        <dbReference type="ARBA" id="ARBA00023163"/>
    </source>
</evidence>
<dbReference type="GO" id="GO:0008270">
    <property type="term" value="F:zinc ion binding"/>
    <property type="evidence" value="ECO:0007669"/>
    <property type="project" value="InterPro"/>
</dbReference>
<dbReference type="PROSITE" id="PS00463">
    <property type="entry name" value="ZN2_CY6_FUNGAL_1"/>
    <property type="match status" value="1"/>
</dbReference>
<evidence type="ECO:0000313" key="9">
    <source>
        <dbReference type="EMBL" id="KAK5080583.1"/>
    </source>
</evidence>
<dbReference type="Pfam" id="PF00172">
    <property type="entry name" value="Zn_clus"/>
    <property type="match status" value="1"/>
</dbReference>
<accession>A0AAN7QAF6</accession>
<dbReference type="GO" id="GO:0000978">
    <property type="term" value="F:RNA polymerase II cis-regulatory region sequence-specific DNA binding"/>
    <property type="evidence" value="ECO:0007669"/>
    <property type="project" value="TreeGrafter"/>
</dbReference>
<keyword evidence="10" id="KW-1185">Reference proteome</keyword>
<gene>
    <name evidence="9" type="ORF">LTR05_008526</name>
</gene>
<feature type="region of interest" description="Disordered" evidence="7">
    <location>
        <begin position="50"/>
        <end position="79"/>
    </location>
</feature>
<dbReference type="EMBL" id="JAVRRJ010000013">
    <property type="protein sequence ID" value="KAK5080583.1"/>
    <property type="molecule type" value="Genomic_DNA"/>
</dbReference>
<dbReference type="PROSITE" id="PS50048">
    <property type="entry name" value="ZN2_CY6_FUNGAL_2"/>
    <property type="match status" value="1"/>
</dbReference>
<feature type="region of interest" description="Disordered" evidence="7">
    <location>
        <begin position="771"/>
        <end position="796"/>
    </location>
</feature>
<evidence type="ECO:0000256" key="2">
    <source>
        <dbReference type="ARBA" id="ARBA00022833"/>
    </source>
</evidence>
<feature type="domain" description="Zn(2)-C6 fungal-type" evidence="8">
    <location>
        <begin position="11"/>
        <end position="43"/>
    </location>
</feature>
<organism evidence="9 10">
    <name type="scientific">Lithohypha guttulata</name>
    <dbReference type="NCBI Taxonomy" id="1690604"/>
    <lineage>
        <taxon>Eukaryota</taxon>
        <taxon>Fungi</taxon>
        <taxon>Dikarya</taxon>
        <taxon>Ascomycota</taxon>
        <taxon>Pezizomycotina</taxon>
        <taxon>Eurotiomycetes</taxon>
        <taxon>Chaetothyriomycetidae</taxon>
        <taxon>Chaetothyriales</taxon>
        <taxon>Trichomeriaceae</taxon>
        <taxon>Lithohypha</taxon>
    </lineage>
</organism>
<dbReference type="Pfam" id="PF04082">
    <property type="entry name" value="Fungal_trans"/>
    <property type="match status" value="1"/>
</dbReference>
<dbReference type="SMART" id="SM00066">
    <property type="entry name" value="GAL4"/>
    <property type="match status" value="1"/>
</dbReference>
<dbReference type="InterPro" id="IPR007219">
    <property type="entry name" value="XnlR_reg_dom"/>
</dbReference>
<keyword evidence="1" id="KW-0479">Metal-binding</keyword>
<keyword evidence="6" id="KW-0539">Nucleus</keyword>
<dbReference type="InterPro" id="IPR036864">
    <property type="entry name" value="Zn2-C6_fun-type_DNA-bd_sf"/>
</dbReference>
<evidence type="ECO:0000256" key="3">
    <source>
        <dbReference type="ARBA" id="ARBA00023015"/>
    </source>
</evidence>
<evidence type="ECO:0000256" key="4">
    <source>
        <dbReference type="ARBA" id="ARBA00023125"/>
    </source>
</evidence>
<dbReference type="CDD" id="cd00067">
    <property type="entry name" value="GAL4"/>
    <property type="match status" value="1"/>
</dbReference>
<dbReference type="GO" id="GO:0001228">
    <property type="term" value="F:DNA-binding transcription activator activity, RNA polymerase II-specific"/>
    <property type="evidence" value="ECO:0007669"/>
    <property type="project" value="TreeGrafter"/>
</dbReference>
<feature type="region of interest" description="Disordered" evidence="7">
    <location>
        <begin position="445"/>
        <end position="472"/>
    </location>
</feature>
<evidence type="ECO:0000256" key="6">
    <source>
        <dbReference type="ARBA" id="ARBA00023242"/>
    </source>
</evidence>
<dbReference type="Proteomes" id="UP001309876">
    <property type="component" value="Unassembled WGS sequence"/>
</dbReference>
<sequence>MGQKRRRIALSCVDCRRRKVKCDRTLPSCIRCQKGGNGNKCSYVTYTGSHDAPSEGHTLSDPERSRRSRASSHNTWRDEAEQYESTAHNNANAILSVEAVARPTPVQVLPRSGPIATDSSTAPTDYRYAQLRNRLIELETWVYAAGGKPTSKEMNLGLLNPVGPGAAGERNPYSDEYAIGDQEKVLLQGKSFKTKYFGPSNTLSILLQFEDLSKFVKEILLALPCLQDAKYSISKIRQREKHAAKQPYDISIESLIAMVPEKSYADRLLHHYLDTVETTYRIVHVPTLLKDYEAYWRSPKDTNPGFVVQLLVAMSMMGCIVPGGEEGFVGRSSAKRELASHWINVCNYWLECQSQKHVSLLIYQLHIQLFLSKALNCIKVKRFWTDSGALVRRFMAAGLHREPTLLCNRVNTFDCEMRRRLWYTALEIDLQVTLDRGMTPTIGSMDWDTNPPSNIDDEDLNTNTSALPDPKPRSTFTRSSYLAWAAESLPLRVEVLYKVNSIRNALDHDTITMYDHKIRLLLDDIPIAGWREAAIQNSPQHRHQSTLSDLPASTLAPPSSLLISAPGSLVPLTLSQCILREYLVVLHQPFPTNREFKQAHFHSRISRRYACITNILLYNPQLSIADATGRCTVPAELQLSSIQRRFFAFIREDFGRSALSLAHSFVVATSPSHNTGMLHVTEDRHLIDMVEAVVNMLDDRVRNLGQGFHGYWIISSALSFVHSKQNPDVPRSHFARAAADRVFKLHSYVMGGQLPRAKRLILPMPDRLAMTSGDRRSVSPESVAMNEGSQRKKQRADGVMRAQMHQPATSATTGAGVYTQDPNQNIHSNGEGLLVPDSSHINDAVGTLNYTETTATTTVPMNNGTQDDGFMDDMLLGLDEWDWTQVMSIDPTGFMMGTLDYAS</sequence>
<keyword evidence="4" id="KW-0238">DNA-binding</keyword>
<dbReference type="PANTHER" id="PTHR31944:SF130">
    <property type="entry name" value="ZN(II)2CYS6 TRANSCRIPTION FACTO (EUROFUNG)"/>
    <property type="match status" value="1"/>
</dbReference>
<dbReference type="Gene3D" id="4.10.240.10">
    <property type="entry name" value="Zn(2)-C6 fungal-type DNA-binding domain"/>
    <property type="match status" value="1"/>
</dbReference>
<feature type="compositionally biased region" description="Basic and acidic residues" evidence="7">
    <location>
        <begin position="52"/>
        <end position="65"/>
    </location>
</feature>
<reference evidence="9 10" key="1">
    <citation type="submission" date="2023-08" db="EMBL/GenBank/DDBJ databases">
        <title>Black Yeasts Isolated from many extreme environments.</title>
        <authorList>
            <person name="Coleine C."/>
            <person name="Stajich J.E."/>
            <person name="Selbmann L."/>
        </authorList>
    </citation>
    <scope>NUCLEOTIDE SEQUENCE [LARGE SCALE GENOMIC DNA]</scope>
    <source>
        <strain evidence="9 10">CCFEE 5910</strain>
    </source>
</reference>
<dbReference type="AlphaFoldDB" id="A0AAN7QAF6"/>
<dbReference type="PANTHER" id="PTHR31944">
    <property type="entry name" value="HEME-RESPONSIVE ZINC FINGER TRANSCRIPTION FACTOR HAP1"/>
    <property type="match status" value="1"/>
</dbReference>
<keyword evidence="5" id="KW-0804">Transcription</keyword>
<name>A0AAN7QAF6_9EURO</name>
<comment type="caution">
    <text evidence="9">The sequence shown here is derived from an EMBL/GenBank/DDBJ whole genome shotgun (WGS) entry which is preliminary data.</text>
</comment>
<evidence type="ECO:0000313" key="10">
    <source>
        <dbReference type="Proteomes" id="UP001309876"/>
    </source>
</evidence>
<dbReference type="GO" id="GO:0005634">
    <property type="term" value="C:nucleus"/>
    <property type="evidence" value="ECO:0007669"/>
    <property type="project" value="TreeGrafter"/>
</dbReference>